<evidence type="ECO:0000256" key="9">
    <source>
        <dbReference type="ARBA" id="ARBA00030321"/>
    </source>
</evidence>
<evidence type="ECO:0000256" key="3">
    <source>
        <dbReference type="ARBA" id="ARBA00023044"/>
    </source>
</evidence>
<dbReference type="RefSeq" id="WP_061522315.1">
    <property type="nucleotide sequence ID" value="NZ_JAJJBV010000028.1"/>
</dbReference>
<keyword evidence="11" id="KW-1185">Reference proteome</keyword>
<gene>
    <name evidence="10" type="ORF">AXI58_18885</name>
</gene>
<evidence type="ECO:0000256" key="1">
    <source>
        <dbReference type="ARBA" id="ARBA00004613"/>
    </source>
</evidence>
<keyword evidence="3" id="KW-0588">Pheromone</keyword>
<keyword evidence="2" id="KW-0964">Secreted</keyword>
<dbReference type="InterPro" id="IPR009233">
    <property type="entry name" value="Competence_ComX_Bacillus"/>
</dbReference>
<dbReference type="OrthoDB" id="2937156at2"/>
<evidence type="ECO:0000256" key="2">
    <source>
        <dbReference type="ARBA" id="ARBA00022525"/>
    </source>
</evidence>
<comment type="subcellular location">
    <subcellularLocation>
        <location evidence="1">Secreted</location>
    </subcellularLocation>
</comment>
<evidence type="ECO:0000256" key="4">
    <source>
        <dbReference type="ARBA" id="ARBA00023287"/>
    </source>
</evidence>
<keyword evidence="4" id="KW-0178">Competence</keyword>
<accession>A0A150F538</accession>
<dbReference type="GO" id="GO:0005576">
    <property type="term" value="C:extracellular region"/>
    <property type="evidence" value="ECO:0007669"/>
    <property type="project" value="UniProtKB-SubCell"/>
</dbReference>
<dbReference type="STRING" id="1793963.AXI58_18885"/>
<sequence>MKKQDIVNYLMENPRVIHQLEEGEVCLIGIPHSLIPAIIDIFSNSTYKKKPEFTFWDQ</sequence>
<comment type="caution">
    <text evidence="10">The sequence shown here is derived from an EMBL/GenBank/DDBJ whole genome shotgun (WGS) entry which is preliminary data.</text>
</comment>
<evidence type="ECO:0000256" key="7">
    <source>
        <dbReference type="ARBA" id="ARBA00029483"/>
    </source>
</evidence>
<keyword evidence="6" id="KW-0636">Prenylation</keyword>
<comment type="subunit">
    <text evidence="7">Interacts directly with the sensor histidine kinase ComP and stimulates its activity.</text>
</comment>
<dbReference type="AlphaFoldDB" id="A0A150F538"/>
<dbReference type="GO" id="GO:0030420">
    <property type="term" value="P:establishment of competence for transformation"/>
    <property type="evidence" value="ECO:0007669"/>
    <property type="project" value="UniProtKB-KW"/>
</dbReference>
<keyword evidence="5" id="KW-0449">Lipoprotein</keyword>
<evidence type="ECO:0000313" key="10">
    <source>
        <dbReference type="EMBL" id="KXZ17468.1"/>
    </source>
</evidence>
<evidence type="ECO:0000256" key="5">
    <source>
        <dbReference type="ARBA" id="ARBA00023288"/>
    </source>
</evidence>
<dbReference type="Proteomes" id="UP000075430">
    <property type="component" value="Unassembled WGS sequence"/>
</dbReference>
<organism evidence="10 11">
    <name type="scientific">Bacillus nakamurai</name>
    <dbReference type="NCBI Taxonomy" id="1793963"/>
    <lineage>
        <taxon>Bacteria</taxon>
        <taxon>Bacillati</taxon>
        <taxon>Bacillota</taxon>
        <taxon>Bacilli</taxon>
        <taxon>Bacillales</taxon>
        <taxon>Bacillaceae</taxon>
        <taxon>Bacillus</taxon>
    </lineage>
</organism>
<evidence type="ECO:0000256" key="8">
    <source>
        <dbReference type="ARBA" id="ARBA00029545"/>
    </source>
</evidence>
<dbReference type="Pfam" id="PF05952">
    <property type="entry name" value="ComX"/>
    <property type="match status" value="1"/>
</dbReference>
<proteinExistence type="predicted"/>
<dbReference type="GO" id="GO:0005186">
    <property type="term" value="F:pheromone activity"/>
    <property type="evidence" value="ECO:0007669"/>
    <property type="project" value="UniProtKB-KW"/>
</dbReference>
<protein>
    <recommendedName>
        <fullName evidence="8">ComX pheromone</fullName>
    </recommendedName>
    <alternativeName>
        <fullName evidence="9">Competence pheromone</fullName>
    </alternativeName>
</protein>
<reference evidence="11" key="1">
    <citation type="submission" date="2016-02" db="EMBL/GenBank/DDBJ databases">
        <authorList>
            <person name="Dunlap C."/>
        </authorList>
    </citation>
    <scope>NUCLEOTIDE SEQUENCE [LARGE SCALE GENOMIC DNA]</scope>
    <source>
        <strain evidence="11">NRRL B-41092</strain>
    </source>
</reference>
<dbReference type="EMBL" id="LSBA01000020">
    <property type="protein sequence ID" value="KXZ17468.1"/>
    <property type="molecule type" value="Genomic_DNA"/>
</dbReference>
<evidence type="ECO:0000256" key="6">
    <source>
        <dbReference type="ARBA" id="ARBA00023289"/>
    </source>
</evidence>
<evidence type="ECO:0000313" key="11">
    <source>
        <dbReference type="Proteomes" id="UP000075430"/>
    </source>
</evidence>
<name>A0A150F538_9BACI</name>